<reference evidence="1" key="1">
    <citation type="journal article" date="2014" name="Front. Microbiol.">
        <title>High frequency of phylogenetically diverse reductive dehalogenase-homologous genes in deep subseafloor sedimentary metagenomes.</title>
        <authorList>
            <person name="Kawai M."/>
            <person name="Futagami T."/>
            <person name="Toyoda A."/>
            <person name="Takaki Y."/>
            <person name="Nishi S."/>
            <person name="Hori S."/>
            <person name="Arai W."/>
            <person name="Tsubouchi T."/>
            <person name="Morono Y."/>
            <person name="Uchiyama I."/>
            <person name="Ito T."/>
            <person name="Fujiyama A."/>
            <person name="Inagaki F."/>
            <person name="Takami H."/>
        </authorList>
    </citation>
    <scope>NUCLEOTIDE SEQUENCE</scope>
    <source>
        <strain evidence="1">Expedition CK06-06</strain>
    </source>
</reference>
<gene>
    <name evidence="1" type="ORF">S01H4_64477</name>
</gene>
<comment type="caution">
    <text evidence="1">The sequence shown here is derived from an EMBL/GenBank/DDBJ whole genome shotgun (WGS) entry which is preliminary data.</text>
</comment>
<accession>X1CQT0</accession>
<dbReference type="AlphaFoldDB" id="X1CQT0"/>
<proteinExistence type="predicted"/>
<dbReference type="EMBL" id="BART01039111">
    <property type="protein sequence ID" value="GAH10776.1"/>
    <property type="molecule type" value="Genomic_DNA"/>
</dbReference>
<protein>
    <submittedName>
        <fullName evidence="1">Uncharacterized protein</fullName>
    </submittedName>
</protein>
<name>X1CQT0_9ZZZZ</name>
<sequence>MPAHALVHLEGNHRLIEKDLVEVVEHLYDGVLLA</sequence>
<feature type="non-terminal residue" evidence="1">
    <location>
        <position position="34"/>
    </location>
</feature>
<organism evidence="1">
    <name type="scientific">marine sediment metagenome</name>
    <dbReference type="NCBI Taxonomy" id="412755"/>
    <lineage>
        <taxon>unclassified sequences</taxon>
        <taxon>metagenomes</taxon>
        <taxon>ecological metagenomes</taxon>
    </lineage>
</organism>
<evidence type="ECO:0000313" key="1">
    <source>
        <dbReference type="EMBL" id="GAH10776.1"/>
    </source>
</evidence>